<protein>
    <submittedName>
        <fullName evidence="6">Cytidine deaminase</fullName>
        <ecNumber evidence="6">3.5.4.5</ecNumber>
    </submittedName>
</protein>
<dbReference type="NCBIfam" id="NF004064">
    <property type="entry name" value="PRK05578.1"/>
    <property type="match status" value="1"/>
</dbReference>
<gene>
    <name evidence="6" type="ORF">J0A68_04270</name>
</gene>
<dbReference type="GO" id="GO:0004126">
    <property type="term" value="F:cytidine deaminase activity"/>
    <property type="evidence" value="ECO:0007669"/>
    <property type="project" value="UniProtKB-EC"/>
</dbReference>
<dbReference type="PROSITE" id="PS00903">
    <property type="entry name" value="CYT_DCMP_DEAMINASES_1"/>
    <property type="match status" value="1"/>
</dbReference>
<comment type="caution">
    <text evidence="6">The sequence shown here is derived from an EMBL/GenBank/DDBJ whole genome shotgun (WGS) entry which is preliminary data.</text>
</comment>
<feature type="domain" description="CMP/dCMP-type deaminase" evidence="5">
    <location>
        <begin position="20"/>
        <end position="157"/>
    </location>
</feature>
<comment type="similarity">
    <text evidence="1">Belongs to the cytidine and deoxycytidylate deaminase family.</text>
</comment>
<evidence type="ECO:0000256" key="2">
    <source>
        <dbReference type="ARBA" id="ARBA00022723"/>
    </source>
</evidence>
<keyword evidence="4" id="KW-0862">Zinc</keyword>
<evidence type="ECO:0000256" key="1">
    <source>
        <dbReference type="ARBA" id="ARBA00006576"/>
    </source>
</evidence>
<evidence type="ECO:0000256" key="4">
    <source>
        <dbReference type="ARBA" id="ARBA00022833"/>
    </source>
</evidence>
<evidence type="ECO:0000313" key="7">
    <source>
        <dbReference type="Proteomes" id="UP000664317"/>
    </source>
</evidence>
<dbReference type="InterPro" id="IPR050202">
    <property type="entry name" value="Cyt/Deoxycyt_deaminase"/>
</dbReference>
<dbReference type="PROSITE" id="PS51747">
    <property type="entry name" value="CYT_DCMP_DEAMINASES_2"/>
    <property type="match status" value="1"/>
</dbReference>
<keyword evidence="7" id="KW-1185">Reference proteome</keyword>
<dbReference type="EC" id="3.5.4.5" evidence="6"/>
<evidence type="ECO:0000256" key="3">
    <source>
        <dbReference type="ARBA" id="ARBA00022801"/>
    </source>
</evidence>
<organism evidence="6 7">
    <name type="scientific">Algoriphagus oliviformis</name>
    <dbReference type="NCBI Taxonomy" id="2811231"/>
    <lineage>
        <taxon>Bacteria</taxon>
        <taxon>Pseudomonadati</taxon>
        <taxon>Bacteroidota</taxon>
        <taxon>Cytophagia</taxon>
        <taxon>Cytophagales</taxon>
        <taxon>Cyclobacteriaceae</taxon>
        <taxon>Algoriphagus</taxon>
    </lineage>
</organism>
<evidence type="ECO:0000313" key="6">
    <source>
        <dbReference type="EMBL" id="MBN7810159.1"/>
    </source>
</evidence>
<dbReference type="EMBL" id="JAFKCT010000001">
    <property type="protein sequence ID" value="MBN7810159.1"/>
    <property type="molecule type" value="Genomic_DNA"/>
</dbReference>
<evidence type="ECO:0000259" key="5">
    <source>
        <dbReference type="PROSITE" id="PS51747"/>
    </source>
</evidence>
<sequence length="160" mass="17556">MKKINLHSELEELSPEELNPTERSLLSKAQIVSEQAYAPYSNFHVGAAVLLENGEVLQSSNQENVSFPAGSCAERLLLGYAGANFPDTAPVMLAIVARRAGEETWAEVSPCGICRQTINESEKRFGKPVTLLILRSNGNVLRIKGISELLPLKFNDFDPE</sequence>
<proteinExistence type="inferred from homology"/>
<dbReference type="CDD" id="cd01283">
    <property type="entry name" value="cytidine_deaminase"/>
    <property type="match status" value="1"/>
</dbReference>
<keyword evidence="3 6" id="KW-0378">Hydrolase</keyword>
<dbReference type="InterPro" id="IPR016193">
    <property type="entry name" value="Cytidine_deaminase-like"/>
</dbReference>
<dbReference type="RefSeq" id="WP_206576942.1">
    <property type="nucleotide sequence ID" value="NZ_JAFKCT010000001.1"/>
</dbReference>
<dbReference type="SUPFAM" id="SSF53927">
    <property type="entry name" value="Cytidine deaminase-like"/>
    <property type="match status" value="1"/>
</dbReference>
<name>A0ABS3C3I6_9BACT</name>
<dbReference type="PANTHER" id="PTHR11644:SF2">
    <property type="entry name" value="CYTIDINE DEAMINASE"/>
    <property type="match status" value="1"/>
</dbReference>
<keyword evidence="2" id="KW-0479">Metal-binding</keyword>
<reference evidence="6 7" key="1">
    <citation type="submission" date="2021-03" db="EMBL/GenBank/DDBJ databases">
        <title>novel species isolated from a fishpond in China.</title>
        <authorList>
            <person name="Lu H."/>
            <person name="Cai Z."/>
        </authorList>
    </citation>
    <scope>NUCLEOTIDE SEQUENCE [LARGE SCALE GENOMIC DNA]</scope>
    <source>
        <strain evidence="6 7">H41</strain>
    </source>
</reference>
<dbReference type="Proteomes" id="UP000664317">
    <property type="component" value="Unassembled WGS sequence"/>
</dbReference>
<dbReference type="Gene3D" id="3.40.140.10">
    <property type="entry name" value="Cytidine Deaminase, domain 2"/>
    <property type="match status" value="1"/>
</dbReference>
<dbReference type="Pfam" id="PF00383">
    <property type="entry name" value="dCMP_cyt_deam_1"/>
    <property type="match status" value="1"/>
</dbReference>
<dbReference type="InterPro" id="IPR002125">
    <property type="entry name" value="CMP_dCMP_dom"/>
</dbReference>
<dbReference type="InterPro" id="IPR016192">
    <property type="entry name" value="APOBEC/CMP_deaminase_Zn-bd"/>
</dbReference>
<dbReference type="PANTHER" id="PTHR11644">
    <property type="entry name" value="CYTIDINE DEAMINASE"/>
    <property type="match status" value="1"/>
</dbReference>
<accession>A0ABS3C3I6</accession>